<keyword evidence="3" id="KW-1185">Reference proteome</keyword>
<sequence length="83" mass="9122">MAPRTAKTASEQIDDIEAQIAKLQQRKKEVLKKQSERVAKLVMESGLADLDIDEAELSKALKDVAARFQNPATPQAHTPAPQN</sequence>
<accession>A0ABM6IC84</accession>
<evidence type="ECO:0008006" key="4">
    <source>
        <dbReference type="Google" id="ProtNLM"/>
    </source>
</evidence>
<dbReference type="RefSeq" id="WP_062492145.1">
    <property type="nucleotide sequence ID" value="NZ_CP019632.1"/>
</dbReference>
<dbReference type="Proteomes" id="UP000188174">
    <property type="component" value="Plasmid unnamed2"/>
</dbReference>
<evidence type="ECO:0000313" key="3">
    <source>
        <dbReference type="Proteomes" id="UP000188174"/>
    </source>
</evidence>
<proteinExistence type="predicted"/>
<dbReference type="Pfam" id="PF07820">
    <property type="entry name" value="TraC"/>
    <property type="match status" value="1"/>
</dbReference>
<name>A0ABM6IC84_9HYPH</name>
<keyword evidence="2" id="KW-0614">Plasmid</keyword>
<dbReference type="InterPro" id="IPR012930">
    <property type="entry name" value="TraC"/>
</dbReference>
<organism evidence="2 3">
    <name type="scientific">Roseibium algicola</name>
    <dbReference type="NCBI Taxonomy" id="2857014"/>
    <lineage>
        <taxon>Bacteria</taxon>
        <taxon>Pseudomonadati</taxon>
        <taxon>Pseudomonadota</taxon>
        <taxon>Alphaproteobacteria</taxon>
        <taxon>Hyphomicrobiales</taxon>
        <taxon>Stappiaceae</taxon>
        <taxon>Roseibium</taxon>
    </lineage>
</organism>
<gene>
    <name evidence="2" type="ORF">B0E33_30505</name>
</gene>
<evidence type="ECO:0000313" key="2">
    <source>
        <dbReference type="EMBL" id="AQQ08157.1"/>
    </source>
</evidence>
<evidence type="ECO:0000256" key="1">
    <source>
        <dbReference type="SAM" id="Coils"/>
    </source>
</evidence>
<reference evidence="2 3" key="1">
    <citation type="submission" date="2017-02" db="EMBL/GenBank/DDBJ databases">
        <authorList>
            <person name="Jeong S."/>
        </authorList>
    </citation>
    <scope>NUCLEOTIDE SEQUENCE [LARGE SCALE GENOMIC DNA]</scope>
    <source>
        <strain evidence="2 3">RMAR6-6</strain>
        <plasmid evidence="2 3">unnamed2</plasmid>
    </source>
</reference>
<protein>
    <recommendedName>
        <fullName evidence="4">TraC-like protein</fullName>
    </recommendedName>
</protein>
<feature type="coiled-coil region" evidence="1">
    <location>
        <begin position="6"/>
        <end position="33"/>
    </location>
</feature>
<geneLocation type="plasmid" evidence="2 3">
    <name>unnamed2</name>
</geneLocation>
<keyword evidence="1" id="KW-0175">Coiled coil</keyword>
<dbReference type="EMBL" id="CP019632">
    <property type="protein sequence ID" value="AQQ08157.1"/>
    <property type="molecule type" value="Genomic_DNA"/>
</dbReference>